<dbReference type="InterPro" id="IPR021298">
    <property type="entry name" value="CFAP298"/>
</dbReference>
<reference evidence="2" key="1">
    <citation type="submission" date="2021-12" db="EMBL/GenBank/DDBJ databases">
        <authorList>
            <person name="King R."/>
        </authorList>
    </citation>
    <scope>NUCLEOTIDE SEQUENCE</scope>
</reference>
<dbReference type="GO" id="GO:0003352">
    <property type="term" value="P:regulation of cilium movement"/>
    <property type="evidence" value="ECO:0007669"/>
    <property type="project" value="InterPro"/>
</dbReference>
<dbReference type="PANTHER" id="PTHR13238">
    <property type="entry name" value="PROTEIN C21ORF59"/>
    <property type="match status" value="1"/>
</dbReference>
<name>A0A9P0AKS2_BEMTA</name>
<gene>
    <name evidence="2" type="ORF">BEMITA_LOCUS12325</name>
</gene>
<protein>
    <recommendedName>
        <fullName evidence="4">Cilia- and flagella-associated protein 298</fullName>
    </recommendedName>
</protein>
<dbReference type="EMBL" id="OU963868">
    <property type="protein sequence ID" value="CAH0393975.1"/>
    <property type="molecule type" value="Genomic_DNA"/>
</dbReference>
<evidence type="ECO:0000256" key="1">
    <source>
        <dbReference type="ARBA" id="ARBA00009619"/>
    </source>
</evidence>
<evidence type="ECO:0000313" key="2">
    <source>
        <dbReference type="EMBL" id="CAH0393975.1"/>
    </source>
</evidence>
<evidence type="ECO:0000313" key="3">
    <source>
        <dbReference type="Proteomes" id="UP001152759"/>
    </source>
</evidence>
<comment type="similarity">
    <text evidence="1">Belongs to the CFAP298 family.</text>
</comment>
<sequence>MVILHVKKDDESQFLYETKVSESIDAVTTDIAFIYNGRLKISRICSEMEELAKHGTFYPPEILGLLEEQVAELKLTDEWGEKCSPSGGWKLNKDPIGRRNGRQPVEEMQQVLLNTVEEAKAMVSKKLVSGNKCLTLGTVQEAIRLLGGACSIVYPMGLPPHDPIREELENREQLEGTQASREVMEVAVARLWFSGRELNREKLLRDYVGPNDKSKLIVKLARLGQGAPAREPVVTEEVKRRMMADAFRRQEQLKVSQPHLQNFPLTKETLH</sequence>
<organism evidence="2 3">
    <name type="scientific">Bemisia tabaci</name>
    <name type="common">Sweetpotato whitefly</name>
    <name type="synonym">Aleurodes tabaci</name>
    <dbReference type="NCBI Taxonomy" id="7038"/>
    <lineage>
        <taxon>Eukaryota</taxon>
        <taxon>Metazoa</taxon>
        <taxon>Ecdysozoa</taxon>
        <taxon>Arthropoda</taxon>
        <taxon>Hexapoda</taxon>
        <taxon>Insecta</taxon>
        <taxon>Pterygota</taxon>
        <taxon>Neoptera</taxon>
        <taxon>Paraneoptera</taxon>
        <taxon>Hemiptera</taxon>
        <taxon>Sternorrhyncha</taxon>
        <taxon>Aleyrodoidea</taxon>
        <taxon>Aleyrodidae</taxon>
        <taxon>Aleyrodinae</taxon>
        <taxon>Bemisia</taxon>
    </lineage>
</organism>
<keyword evidence="3" id="KW-1185">Reference proteome</keyword>
<proteinExistence type="inferred from homology"/>
<accession>A0A9P0AKS2</accession>
<dbReference type="Proteomes" id="UP001152759">
    <property type="component" value="Chromosome 7"/>
</dbReference>
<evidence type="ECO:0008006" key="4">
    <source>
        <dbReference type="Google" id="ProtNLM"/>
    </source>
</evidence>
<dbReference type="Pfam" id="PF11069">
    <property type="entry name" value="CFAP298"/>
    <property type="match status" value="1"/>
</dbReference>
<dbReference type="PANTHER" id="PTHR13238:SF0">
    <property type="entry name" value="CILIA- AND FLAGELLA-ASSOCIATED PROTEIN 298"/>
    <property type="match status" value="1"/>
</dbReference>
<dbReference type="AlphaFoldDB" id="A0A9P0AKS2"/>